<dbReference type="EMBL" id="BKCJ011215329">
    <property type="protein sequence ID" value="GFD04991.1"/>
    <property type="molecule type" value="Genomic_DNA"/>
</dbReference>
<comment type="caution">
    <text evidence="1">The sequence shown here is derived from an EMBL/GenBank/DDBJ whole genome shotgun (WGS) entry which is preliminary data.</text>
</comment>
<evidence type="ECO:0000313" key="1">
    <source>
        <dbReference type="EMBL" id="GFD04991.1"/>
    </source>
</evidence>
<proteinExistence type="predicted"/>
<reference evidence="1" key="1">
    <citation type="journal article" date="2019" name="Sci. Rep.">
        <title>Draft genome of Tanacetum cinerariifolium, the natural source of mosquito coil.</title>
        <authorList>
            <person name="Yamashiro T."/>
            <person name="Shiraishi A."/>
            <person name="Satake H."/>
            <person name="Nakayama K."/>
        </authorList>
    </citation>
    <scope>NUCLEOTIDE SEQUENCE</scope>
</reference>
<gene>
    <name evidence="1" type="ORF">Tci_876960</name>
</gene>
<protein>
    <submittedName>
        <fullName evidence="1">Uncharacterized protein</fullName>
    </submittedName>
</protein>
<feature type="non-terminal residue" evidence="1">
    <location>
        <position position="1"/>
    </location>
</feature>
<organism evidence="1">
    <name type="scientific">Tanacetum cinerariifolium</name>
    <name type="common">Dalmatian daisy</name>
    <name type="synonym">Chrysanthemum cinerariifolium</name>
    <dbReference type="NCBI Taxonomy" id="118510"/>
    <lineage>
        <taxon>Eukaryota</taxon>
        <taxon>Viridiplantae</taxon>
        <taxon>Streptophyta</taxon>
        <taxon>Embryophyta</taxon>
        <taxon>Tracheophyta</taxon>
        <taxon>Spermatophyta</taxon>
        <taxon>Magnoliopsida</taxon>
        <taxon>eudicotyledons</taxon>
        <taxon>Gunneridae</taxon>
        <taxon>Pentapetalae</taxon>
        <taxon>asterids</taxon>
        <taxon>campanulids</taxon>
        <taxon>Asterales</taxon>
        <taxon>Asteraceae</taxon>
        <taxon>Asteroideae</taxon>
        <taxon>Anthemideae</taxon>
        <taxon>Anthemidinae</taxon>
        <taxon>Tanacetum</taxon>
    </lineage>
</organism>
<sequence length="59" mass="6414">AGDDPTCEKAPSLDLTLVPKDMSESSKVREEQIESDPSVDMDVWKLYIDGASNDHGYGA</sequence>
<accession>A0A699T744</accession>
<name>A0A699T744_TANCI</name>
<dbReference type="AlphaFoldDB" id="A0A699T744"/>